<evidence type="ECO:0000256" key="1">
    <source>
        <dbReference type="SAM" id="MobiDB-lite"/>
    </source>
</evidence>
<evidence type="ECO:0000313" key="3">
    <source>
        <dbReference type="Proteomes" id="UP000037029"/>
    </source>
</evidence>
<sequence>MEQPIHEPRCNTCGRILGIDADPLSTNCGGDCWGCVGELEADGWPASAEKVSAEVASGLRDPDGSVKPSQR</sequence>
<organism evidence="2 3">
    <name type="scientific">Sphingobium yanoikuyae</name>
    <name type="common">Sphingomonas yanoikuyae</name>
    <dbReference type="NCBI Taxonomy" id="13690"/>
    <lineage>
        <taxon>Bacteria</taxon>
        <taxon>Pseudomonadati</taxon>
        <taxon>Pseudomonadota</taxon>
        <taxon>Alphaproteobacteria</taxon>
        <taxon>Sphingomonadales</taxon>
        <taxon>Sphingomonadaceae</taxon>
        <taxon>Sphingobium</taxon>
    </lineage>
</organism>
<dbReference type="AlphaFoldDB" id="A0A2D1R5D9"/>
<proteinExistence type="predicted"/>
<dbReference type="EMBL" id="CP020925">
    <property type="protein sequence ID" value="ATP20085.1"/>
    <property type="molecule type" value="Genomic_DNA"/>
</dbReference>
<protein>
    <submittedName>
        <fullName evidence="2">Uncharacterized protein</fullName>
    </submittedName>
</protein>
<feature type="region of interest" description="Disordered" evidence="1">
    <location>
        <begin position="52"/>
        <end position="71"/>
    </location>
</feature>
<accession>A0A2D1R5D9</accession>
<evidence type="ECO:0000313" key="2">
    <source>
        <dbReference type="EMBL" id="ATP20085.1"/>
    </source>
</evidence>
<reference evidence="2 3" key="1">
    <citation type="submission" date="2017-04" db="EMBL/GenBank/DDBJ databases">
        <title>Characterization, genome and methylation analysis of a phthalic acid esters degrading strain Sphingobium yanoikuyae SHJ.</title>
        <authorList>
            <person name="Feng L."/>
        </authorList>
    </citation>
    <scope>NUCLEOTIDE SEQUENCE [LARGE SCALE GENOMIC DNA]</scope>
    <source>
        <strain evidence="2 3">SHJ</strain>
    </source>
</reference>
<gene>
    <name evidence="2" type="ORF">BV87_17950</name>
</gene>
<dbReference type="Proteomes" id="UP000037029">
    <property type="component" value="Chromosome"/>
</dbReference>
<name>A0A2D1R5D9_SPHYA</name>